<dbReference type="EMBL" id="CP111025">
    <property type="protein sequence ID" value="WAR26686.1"/>
    <property type="molecule type" value="Genomic_DNA"/>
</dbReference>
<comment type="subcellular location">
    <subcellularLocation>
        <location evidence="1">Membrane</location>
        <topology evidence="1">Single-pass type I membrane protein</topology>
    </subcellularLocation>
</comment>
<feature type="chain" id="PRO_5045386836" evidence="10">
    <location>
        <begin position="25"/>
        <end position="688"/>
    </location>
</feature>
<evidence type="ECO:0000256" key="5">
    <source>
        <dbReference type="ARBA" id="ARBA00022837"/>
    </source>
</evidence>
<organism evidence="13 14">
    <name type="scientific">Mya arenaria</name>
    <name type="common">Soft-shell clam</name>
    <dbReference type="NCBI Taxonomy" id="6604"/>
    <lineage>
        <taxon>Eukaryota</taxon>
        <taxon>Metazoa</taxon>
        <taxon>Spiralia</taxon>
        <taxon>Lophotrochozoa</taxon>
        <taxon>Mollusca</taxon>
        <taxon>Bivalvia</taxon>
        <taxon>Autobranchia</taxon>
        <taxon>Heteroconchia</taxon>
        <taxon>Euheterodonta</taxon>
        <taxon>Imparidentia</taxon>
        <taxon>Neoheterodontei</taxon>
        <taxon>Myida</taxon>
        <taxon>Myoidea</taxon>
        <taxon>Myidae</taxon>
        <taxon>Mya</taxon>
    </lineage>
</organism>
<name>A0ABY7G0U2_MYAAR</name>
<dbReference type="PANTHER" id="PTHR10166:SF67">
    <property type="entry name" value="VWFA DOMAIN-CONTAINING PROTEIN"/>
    <property type="match status" value="1"/>
</dbReference>
<dbReference type="Pfam" id="PF08399">
    <property type="entry name" value="VWA_N"/>
    <property type="match status" value="1"/>
</dbReference>
<dbReference type="SUPFAM" id="SSF53300">
    <property type="entry name" value="vWA-like"/>
    <property type="match status" value="1"/>
</dbReference>
<dbReference type="InterPro" id="IPR013608">
    <property type="entry name" value="VWA_N"/>
</dbReference>
<dbReference type="Pfam" id="PF08473">
    <property type="entry name" value="VGCC_alpha2"/>
    <property type="match status" value="1"/>
</dbReference>
<dbReference type="Proteomes" id="UP001164746">
    <property type="component" value="Chromosome 14"/>
</dbReference>
<sequence length="688" mass="78202">MAKPGSKVYFTVCFIVFYSHCVLTDFPSRIEMEHWSDLLRRELYDLFDGATGYNTIPRAYNDESKIDRSPFQLNFQDVDPVAIVDKMAVSLSSMLENKMKALKDSVEKAERAAKGHVWSNDITKEKCLKSKEIKPDDPHKEILNGLKWSAALDEVFYENYQNDPEILWQYFGSQSGFMRTLPASRWNTGEEVDLYDVRRRPWYTQGSSSPKDMLILIDTSGSVQGQALELMKVAVKSLLDTLGENDFVNIVQKLIEEVDNVQAIGMADFGAGFRFAFEQFDKLKNQTAGERGAECNRMIMLLTDGGTDEAQEANQTILGVMGIDVTIDSMLKRAPLRMSEMKEPPNVDILELEVDTPKIRQLRRRMIDRETDTVAFDTYTLSLDKRHVDKEKDDRQRTYSFRPIDNTSFSFVGAFLSTMGGLTAVYPKSDELLELFMKERDTWKANYFKRAIDTDSLMFSAPYILVPKKDGNDSVGNVMISKSVSINNSDLNSKLQGQKLNYKAAVYGVVFSHQTVLEGLKKRVQVCVQSDVTACHLLDDGAFLVATNQHNFNTSVGMFFGKVDPEVMSMLYNESFFSRLDQYEFGTSCKLPNDSTTSTGTLAFRIPSLNLLYEFLTFNWWSSVVTCLLNPSPAAVVEASSDDDEEPCSKKQAQYYYSDDTWMSGRTWECDVRGLNCSRRMQQSVEDR</sequence>
<evidence type="ECO:0000256" key="8">
    <source>
        <dbReference type="ARBA" id="ARBA00023157"/>
    </source>
</evidence>
<evidence type="ECO:0000256" key="4">
    <source>
        <dbReference type="ARBA" id="ARBA00022729"/>
    </source>
</evidence>
<keyword evidence="3" id="KW-0479">Metal-binding</keyword>
<keyword evidence="14" id="KW-1185">Reference proteome</keyword>
<dbReference type="InterPro" id="IPR013680">
    <property type="entry name" value="VDCC_a2/dsu"/>
</dbReference>
<evidence type="ECO:0000313" key="14">
    <source>
        <dbReference type="Proteomes" id="UP001164746"/>
    </source>
</evidence>
<evidence type="ECO:0000313" key="13">
    <source>
        <dbReference type="EMBL" id="WAR26686.1"/>
    </source>
</evidence>
<evidence type="ECO:0000256" key="9">
    <source>
        <dbReference type="ARBA" id="ARBA00023180"/>
    </source>
</evidence>
<feature type="signal peptide" evidence="10">
    <location>
        <begin position="1"/>
        <end position="24"/>
    </location>
</feature>
<protein>
    <submittedName>
        <fullName evidence="13">CA2D2-like protein</fullName>
    </submittedName>
</protein>
<evidence type="ECO:0000256" key="6">
    <source>
        <dbReference type="ARBA" id="ARBA00022989"/>
    </source>
</evidence>
<evidence type="ECO:0000259" key="12">
    <source>
        <dbReference type="Pfam" id="PF08473"/>
    </source>
</evidence>
<evidence type="ECO:0000256" key="1">
    <source>
        <dbReference type="ARBA" id="ARBA00004479"/>
    </source>
</evidence>
<accession>A0ABY7G0U2</accession>
<keyword evidence="5" id="KW-0106">Calcium</keyword>
<keyword evidence="9" id="KW-0325">Glycoprotein</keyword>
<keyword evidence="8" id="KW-1015">Disulfide bond</keyword>
<evidence type="ECO:0000256" key="3">
    <source>
        <dbReference type="ARBA" id="ARBA00022723"/>
    </source>
</evidence>
<evidence type="ECO:0000256" key="10">
    <source>
        <dbReference type="SAM" id="SignalP"/>
    </source>
</evidence>
<feature type="domain" description="Voltage-dependent calcium channel alpha-2/delta subunit conserved region" evidence="12">
    <location>
        <begin position="410"/>
        <end position="681"/>
    </location>
</feature>
<evidence type="ECO:0000256" key="7">
    <source>
        <dbReference type="ARBA" id="ARBA00023136"/>
    </source>
</evidence>
<feature type="domain" description="VWA N-terminal" evidence="11">
    <location>
        <begin position="139"/>
        <end position="186"/>
    </location>
</feature>
<dbReference type="InterPro" id="IPR051173">
    <property type="entry name" value="Ca_channel_alpha-2/delta"/>
</dbReference>
<keyword evidence="4 10" id="KW-0732">Signal</keyword>
<reference evidence="13" key="1">
    <citation type="submission" date="2022-11" db="EMBL/GenBank/DDBJ databases">
        <title>Centuries of genome instability and evolution in soft-shell clam transmissible cancer (bioRxiv).</title>
        <authorList>
            <person name="Hart S.F.M."/>
            <person name="Yonemitsu M.A."/>
            <person name="Giersch R.M."/>
            <person name="Beal B.F."/>
            <person name="Arriagada G."/>
            <person name="Davis B.W."/>
            <person name="Ostrander E.A."/>
            <person name="Goff S.P."/>
            <person name="Metzger M.J."/>
        </authorList>
    </citation>
    <scope>NUCLEOTIDE SEQUENCE</scope>
    <source>
        <strain evidence="13">MELC-2E11</strain>
        <tissue evidence="13">Siphon/mantle</tissue>
    </source>
</reference>
<dbReference type="InterPro" id="IPR036465">
    <property type="entry name" value="vWFA_dom_sf"/>
</dbReference>
<gene>
    <name evidence="13" type="ORF">MAR_012390</name>
</gene>
<evidence type="ECO:0000259" key="11">
    <source>
        <dbReference type="Pfam" id="PF08399"/>
    </source>
</evidence>
<keyword evidence="2" id="KW-0812">Transmembrane</keyword>
<keyword evidence="7" id="KW-0472">Membrane</keyword>
<keyword evidence="6" id="KW-1133">Transmembrane helix</keyword>
<dbReference type="Gene3D" id="3.40.50.410">
    <property type="entry name" value="von Willebrand factor, type A domain"/>
    <property type="match status" value="1"/>
</dbReference>
<dbReference type="PANTHER" id="PTHR10166">
    <property type="entry name" value="VOLTAGE-DEPENDENT CALCIUM CHANNEL SUBUNIT ALPHA-2/DELTA-RELATED"/>
    <property type="match status" value="1"/>
</dbReference>
<evidence type="ECO:0000256" key="2">
    <source>
        <dbReference type="ARBA" id="ARBA00022692"/>
    </source>
</evidence>
<proteinExistence type="predicted"/>